<sequence length="328" mass="36237">MSVVAIRTATSAFVDVEVAIDFHVQVPNLAPFKADSLNVKSNLDHKKYSQPSTTTLSTTSETITLEENQSISNEHSQQLEPVISQPASGCTEPQQEIPQHVEPKLTNNRTPLSIELASRASQSQKPVGSKENLLPEEDEIIPFQSYPNLEYIAVLIISLLLSIALLGIAIAFFGLVYSDPEFNHDPNAIVYLHRNCCLIETLHPCSHNESKGCLDKFNVTYPLLGKQVLERDPTKGADVQCSFQNRTRFASSIVFSNSISSPSDGTMDCYTNSEESKVSLFPKSELYDRLQMGAVVFLLLALVAMVVSIMLVGKILQLRNSNKVNYNC</sequence>
<accession>A0AA88KII2</accession>
<keyword evidence="1" id="KW-1133">Transmembrane helix</keyword>
<keyword evidence="3" id="KW-1185">Reference proteome</keyword>
<feature type="transmembrane region" description="Helical" evidence="1">
    <location>
        <begin position="290"/>
        <end position="313"/>
    </location>
</feature>
<gene>
    <name evidence="2" type="ORF">C9374_004801</name>
</gene>
<reference evidence="2 3" key="1">
    <citation type="journal article" date="2018" name="BMC Genomics">
        <title>The genome of Naegleria lovaniensis, the basis for a comparative approach to unravel pathogenicity factors of the human pathogenic amoeba N. fowleri.</title>
        <authorList>
            <person name="Liechti N."/>
            <person name="Schurch N."/>
            <person name="Bruggmann R."/>
            <person name="Wittwer M."/>
        </authorList>
    </citation>
    <scope>NUCLEOTIDE SEQUENCE [LARGE SCALE GENOMIC DNA]</scope>
    <source>
        <strain evidence="2 3">ATCC 30569</strain>
    </source>
</reference>
<dbReference type="GeneID" id="68097256"/>
<proteinExistence type="predicted"/>
<protein>
    <submittedName>
        <fullName evidence="2">Uncharacterized protein</fullName>
    </submittedName>
</protein>
<keyword evidence="1" id="KW-0812">Transmembrane</keyword>
<feature type="transmembrane region" description="Helical" evidence="1">
    <location>
        <begin position="151"/>
        <end position="177"/>
    </location>
</feature>
<organism evidence="2 3">
    <name type="scientific">Naegleria lovaniensis</name>
    <name type="common">Amoeba</name>
    <dbReference type="NCBI Taxonomy" id="51637"/>
    <lineage>
        <taxon>Eukaryota</taxon>
        <taxon>Discoba</taxon>
        <taxon>Heterolobosea</taxon>
        <taxon>Tetramitia</taxon>
        <taxon>Eutetramitia</taxon>
        <taxon>Vahlkampfiidae</taxon>
        <taxon>Naegleria</taxon>
    </lineage>
</organism>
<dbReference type="AlphaFoldDB" id="A0AA88KII2"/>
<keyword evidence="1" id="KW-0472">Membrane</keyword>
<evidence type="ECO:0000313" key="2">
    <source>
        <dbReference type="EMBL" id="KAG2382834.1"/>
    </source>
</evidence>
<dbReference type="RefSeq" id="XP_044548513.1">
    <property type="nucleotide sequence ID" value="XM_044694481.1"/>
</dbReference>
<evidence type="ECO:0000313" key="3">
    <source>
        <dbReference type="Proteomes" id="UP000816034"/>
    </source>
</evidence>
<dbReference type="EMBL" id="PYSW02000022">
    <property type="protein sequence ID" value="KAG2382834.1"/>
    <property type="molecule type" value="Genomic_DNA"/>
</dbReference>
<name>A0AA88KII2_NAELO</name>
<comment type="caution">
    <text evidence="2">The sequence shown here is derived from an EMBL/GenBank/DDBJ whole genome shotgun (WGS) entry which is preliminary data.</text>
</comment>
<evidence type="ECO:0000256" key="1">
    <source>
        <dbReference type="SAM" id="Phobius"/>
    </source>
</evidence>
<dbReference type="Proteomes" id="UP000816034">
    <property type="component" value="Unassembled WGS sequence"/>
</dbReference>